<protein>
    <recommendedName>
        <fullName evidence="2">DUF6697 domain-containing protein</fullName>
    </recommendedName>
</protein>
<dbReference type="EMBL" id="ML992701">
    <property type="protein sequence ID" value="KAF2207702.1"/>
    <property type="molecule type" value="Genomic_DNA"/>
</dbReference>
<evidence type="ECO:0000313" key="3">
    <source>
        <dbReference type="EMBL" id="KAF2207702.1"/>
    </source>
</evidence>
<feature type="non-terminal residue" evidence="3">
    <location>
        <position position="351"/>
    </location>
</feature>
<dbReference type="Proteomes" id="UP000799539">
    <property type="component" value="Unassembled WGS sequence"/>
</dbReference>
<keyword evidence="4" id="KW-1185">Reference proteome</keyword>
<accession>A0A6A6F1P3</accession>
<gene>
    <name evidence="3" type="ORF">CERZMDRAFT_50702</name>
</gene>
<evidence type="ECO:0000256" key="1">
    <source>
        <dbReference type="SAM" id="MobiDB-lite"/>
    </source>
</evidence>
<reference evidence="3" key="1">
    <citation type="journal article" date="2020" name="Stud. Mycol.">
        <title>101 Dothideomycetes genomes: a test case for predicting lifestyles and emergence of pathogens.</title>
        <authorList>
            <person name="Haridas S."/>
            <person name="Albert R."/>
            <person name="Binder M."/>
            <person name="Bloem J."/>
            <person name="Labutti K."/>
            <person name="Salamov A."/>
            <person name="Andreopoulos B."/>
            <person name="Baker S."/>
            <person name="Barry K."/>
            <person name="Bills G."/>
            <person name="Bluhm B."/>
            <person name="Cannon C."/>
            <person name="Castanera R."/>
            <person name="Culley D."/>
            <person name="Daum C."/>
            <person name="Ezra D."/>
            <person name="Gonzalez J."/>
            <person name="Henrissat B."/>
            <person name="Kuo A."/>
            <person name="Liang C."/>
            <person name="Lipzen A."/>
            <person name="Lutzoni F."/>
            <person name="Magnuson J."/>
            <person name="Mondo S."/>
            <person name="Nolan M."/>
            <person name="Ohm R."/>
            <person name="Pangilinan J."/>
            <person name="Park H.-J."/>
            <person name="Ramirez L."/>
            <person name="Alfaro M."/>
            <person name="Sun H."/>
            <person name="Tritt A."/>
            <person name="Yoshinaga Y."/>
            <person name="Zwiers L.-H."/>
            <person name="Turgeon B."/>
            <person name="Goodwin S."/>
            <person name="Spatafora J."/>
            <person name="Crous P."/>
            <person name="Grigoriev I."/>
        </authorList>
    </citation>
    <scope>NUCLEOTIDE SEQUENCE</scope>
    <source>
        <strain evidence="3">SCOH1-5</strain>
    </source>
</reference>
<dbReference type="InterPro" id="IPR046520">
    <property type="entry name" value="DUF6697"/>
</dbReference>
<evidence type="ECO:0000259" key="2">
    <source>
        <dbReference type="Pfam" id="PF20411"/>
    </source>
</evidence>
<feature type="region of interest" description="Disordered" evidence="1">
    <location>
        <begin position="1"/>
        <end position="28"/>
    </location>
</feature>
<name>A0A6A6F1P3_9PEZI</name>
<proteinExistence type="predicted"/>
<organism evidence="3 4">
    <name type="scientific">Cercospora zeae-maydis SCOH1-5</name>
    <dbReference type="NCBI Taxonomy" id="717836"/>
    <lineage>
        <taxon>Eukaryota</taxon>
        <taxon>Fungi</taxon>
        <taxon>Dikarya</taxon>
        <taxon>Ascomycota</taxon>
        <taxon>Pezizomycotina</taxon>
        <taxon>Dothideomycetes</taxon>
        <taxon>Dothideomycetidae</taxon>
        <taxon>Mycosphaerellales</taxon>
        <taxon>Mycosphaerellaceae</taxon>
        <taxon>Cercospora</taxon>
    </lineage>
</organism>
<evidence type="ECO:0000313" key="4">
    <source>
        <dbReference type="Proteomes" id="UP000799539"/>
    </source>
</evidence>
<dbReference type="OrthoDB" id="5427977at2759"/>
<feature type="domain" description="DUF6697" evidence="2">
    <location>
        <begin position="104"/>
        <end position="350"/>
    </location>
</feature>
<dbReference type="AlphaFoldDB" id="A0A6A6F1P3"/>
<sequence length="351" mass="40060">MEHQKQQSSAEASQNPPSPDPFVKEKPVTTQDLGRIVCETKDAIVDVLVQHIDEVRAKHERIDSAYGSPVRTPESSSPSWRPMAIRKLPTKSISKSATHHNELFSWDFLRDLLGGKEWSPGYYFNCSKDCILPTRGYWMVNLQHEPFMPHTPGEHGAKLTAFFNETLSGDGHVPDEVNYKDTPVFVSADGGKMYRYVGKYSQKRYSDKVGYDTMMEHIPQSVLKFHADQLAQVGRPAWVTECLRNHFWPKPTYQGEIPSGPSYSDAKDNTAEENSKAELERGLLSALKSYANELKEWEQSSSLKVNLLKASSILEAFNREDVLPELSLRLWWEYLECVGYEDDFYDMLVNL</sequence>
<dbReference type="Pfam" id="PF20411">
    <property type="entry name" value="DUF6697"/>
    <property type="match status" value="1"/>
</dbReference>
<feature type="compositionally biased region" description="Polar residues" evidence="1">
    <location>
        <begin position="1"/>
        <end position="15"/>
    </location>
</feature>